<dbReference type="Pfam" id="PF07992">
    <property type="entry name" value="Pyr_redox_2"/>
    <property type="match status" value="1"/>
</dbReference>
<dbReference type="PANTHER" id="PTHR42913:SF3">
    <property type="entry name" value="64 KDA MITOCHONDRIAL NADH DEHYDROGENASE (EUROFUNG)"/>
    <property type="match status" value="1"/>
</dbReference>
<dbReference type="GO" id="GO:0019646">
    <property type="term" value="P:aerobic electron transport chain"/>
    <property type="evidence" value="ECO:0007669"/>
    <property type="project" value="TreeGrafter"/>
</dbReference>
<comment type="similarity">
    <text evidence="2">Belongs to the NADH dehydrogenase family.</text>
</comment>
<dbReference type="SUPFAM" id="SSF51905">
    <property type="entry name" value="FAD/NAD(P)-binding domain"/>
    <property type="match status" value="2"/>
</dbReference>
<keyword evidence="8" id="KW-1185">Reference proteome</keyword>
<dbReference type="RefSeq" id="WP_184250641.1">
    <property type="nucleotide sequence ID" value="NZ_BAAACU010000035.1"/>
</dbReference>
<organism evidence="7 8">
    <name type="scientific">Gracilibacillus halotolerans</name>
    <dbReference type="NCBI Taxonomy" id="74386"/>
    <lineage>
        <taxon>Bacteria</taxon>
        <taxon>Bacillati</taxon>
        <taxon>Bacillota</taxon>
        <taxon>Bacilli</taxon>
        <taxon>Bacillales</taxon>
        <taxon>Bacillaceae</taxon>
        <taxon>Gracilibacillus</taxon>
    </lineage>
</organism>
<evidence type="ECO:0000256" key="2">
    <source>
        <dbReference type="ARBA" id="ARBA00005272"/>
    </source>
</evidence>
<gene>
    <name evidence="7" type="ORF">GGQ92_002976</name>
</gene>
<evidence type="ECO:0000259" key="6">
    <source>
        <dbReference type="Pfam" id="PF07992"/>
    </source>
</evidence>
<proteinExistence type="inferred from homology"/>
<evidence type="ECO:0000256" key="1">
    <source>
        <dbReference type="ARBA" id="ARBA00001974"/>
    </source>
</evidence>
<keyword evidence="5 7" id="KW-0560">Oxidoreductase</keyword>
<accession>A0A841RSI0</accession>
<dbReference type="Gene3D" id="3.50.50.100">
    <property type="match status" value="1"/>
</dbReference>
<protein>
    <submittedName>
        <fullName evidence="7">NADH dehydrogenase</fullName>
        <ecNumber evidence="7">1.6.99.3</ecNumber>
    </submittedName>
</protein>
<evidence type="ECO:0000256" key="5">
    <source>
        <dbReference type="ARBA" id="ARBA00023002"/>
    </source>
</evidence>
<dbReference type="InterPro" id="IPR036188">
    <property type="entry name" value="FAD/NAD-bd_sf"/>
</dbReference>
<comment type="caution">
    <text evidence="7">The sequence shown here is derived from an EMBL/GenBank/DDBJ whole genome shotgun (WGS) entry which is preliminary data.</text>
</comment>
<sequence>MNKPRIVILGAGYGGLTTAVQLQKKLNVNAAHITLVNKHDYHYETTWLHETAAGTLHHDRSRFDIKDILNSSKVNFVKDTVTAIKPDEKKVELAGSTIEYDYLVIALGFEPATFGIPGIEEHAFKIGSINQARLIREHIEHQFAKYNNDPEQARLNIVVGGGGFTGIEFLGEIANRVKELCEEFDVDRSKVRLINVEAMETIMPGFDPELVDYAMKSLGSRGVEFKLGAFLKEVRKDGITIEQNGEKEDIPAMTTIWSAGVRANSLVEQSGLEHNRGKVEVTPELRAPSHEDIFVVGDCALIWNKAIDRPYPPTAQIAMQEAEVCAHNLAALIKGGELEQFQYVDRGTVCSLGEKDAMGSIFGGKKIYGWFASVMKKVVDNRALYKIGGVGLVLKKGKFNIF</sequence>
<evidence type="ECO:0000313" key="7">
    <source>
        <dbReference type="EMBL" id="MBB6514155.1"/>
    </source>
</evidence>
<name>A0A841RSI0_9BACI</name>
<dbReference type="PANTHER" id="PTHR42913">
    <property type="entry name" value="APOPTOSIS-INDUCING FACTOR 1"/>
    <property type="match status" value="1"/>
</dbReference>
<feature type="domain" description="FAD/NAD(P)-binding" evidence="6">
    <location>
        <begin position="5"/>
        <end position="322"/>
    </location>
</feature>
<evidence type="ECO:0000256" key="4">
    <source>
        <dbReference type="ARBA" id="ARBA00022827"/>
    </source>
</evidence>
<dbReference type="PRINTS" id="PR00411">
    <property type="entry name" value="PNDRDTASEI"/>
</dbReference>
<dbReference type="InterPro" id="IPR051169">
    <property type="entry name" value="NADH-Q_oxidoreductase"/>
</dbReference>
<keyword evidence="3" id="KW-0285">Flavoprotein</keyword>
<reference evidence="7 8" key="1">
    <citation type="submission" date="2020-08" db="EMBL/GenBank/DDBJ databases">
        <title>Genomic Encyclopedia of Type Strains, Phase IV (KMG-IV): sequencing the most valuable type-strain genomes for metagenomic binning, comparative biology and taxonomic classification.</title>
        <authorList>
            <person name="Goeker M."/>
        </authorList>
    </citation>
    <scope>NUCLEOTIDE SEQUENCE [LARGE SCALE GENOMIC DNA]</scope>
    <source>
        <strain evidence="7 8">DSM 11805</strain>
    </source>
</reference>
<dbReference type="EC" id="1.6.99.3" evidence="7"/>
<dbReference type="AlphaFoldDB" id="A0A841RSI0"/>
<comment type="cofactor">
    <cofactor evidence="1">
        <name>FAD</name>
        <dbReference type="ChEBI" id="CHEBI:57692"/>
    </cofactor>
</comment>
<evidence type="ECO:0000256" key="3">
    <source>
        <dbReference type="ARBA" id="ARBA00022630"/>
    </source>
</evidence>
<dbReference type="GO" id="GO:0003955">
    <property type="term" value="F:NAD(P)H dehydrogenase (quinone) activity"/>
    <property type="evidence" value="ECO:0007669"/>
    <property type="project" value="TreeGrafter"/>
</dbReference>
<dbReference type="PRINTS" id="PR00368">
    <property type="entry name" value="FADPNR"/>
</dbReference>
<dbReference type="InterPro" id="IPR023753">
    <property type="entry name" value="FAD/NAD-binding_dom"/>
</dbReference>
<keyword evidence="4" id="KW-0274">FAD</keyword>
<dbReference type="EMBL" id="JACHON010000024">
    <property type="protein sequence ID" value="MBB6514155.1"/>
    <property type="molecule type" value="Genomic_DNA"/>
</dbReference>
<dbReference type="Proteomes" id="UP000572212">
    <property type="component" value="Unassembled WGS sequence"/>
</dbReference>
<evidence type="ECO:0000313" key="8">
    <source>
        <dbReference type="Proteomes" id="UP000572212"/>
    </source>
</evidence>